<keyword evidence="4" id="KW-1185">Reference proteome</keyword>
<sequence length="332" mass="37450">MSIFKEVEVTGQVSVKAISGRVHPCSQCILLMGPTGAGKSRFIESLAGDRSLGISKNQLEGFTQEVSAFELVNITYRGFPICVVDTPGFSDPKISGMEIVRKVEGWMKANGRDTINRILYLTPITDKRVPGSKRRMLHMFKLLAGPQAAANMSLVTTMWNSIWEDSQMDTAESHLRQLRDDIWKEFTGQGFQISKFHCTQASALGILDTALHQNTLNYFGLENMLREGQDIRETPFGPSIYQELCARIEALRQQQGAIQQDLSQLATLANEELTVVLQEQLATVEADLKKFEKELEDYGEPPQSPSRSKRQRIFEKYSRHVREIKQKLRGGH</sequence>
<comment type="caution">
    <text evidence="3">The sequence shown here is derived from an EMBL/GenBank/DDBJ whole genome shotgun (WGS) entry which is preliminary data.</text>
</comment>
<accession>A0A409YX45</accession>
<dbReference type="InterPro" id="IPR027417">
    <property type="entry name" value="P-loop_NTPase"/>
</dbReference>
<organism evidence="3 4">
    <name type="scientific">Panaeolus cyanescens</name>
    <dbReference type="NCBI Taxonomy" id="181874"/>
    <lineage>
        <taxon>Eukaryota</taxon>
        <taxon>Fungi</taxon>
        <taxon>Dikarya</taxon>
        <taxon>Basidiomycota</taxon>
        <taxon>Agaricomycotina</taxon>
        <taxon>Agaricomycetes</taxon>
        <taxon>Agaricomycetidae</taxon>
        <taxon>Agaricales</taxon>
        <taxon>Agaricineae</taxon>
        <taxon>Galeropsidaceae</taxon>
        <taxon>Panaeolus</taxon>
    </lineage>
</organism>
<dbReference type="AlphaFoldDB" id="A0A409YX45"/>
<dbReference type="EMBL" id="NHTK01000424">
    <property type="protein sequence ID" value="PPR07559.1"/>
    <property type="molecule type" value="Genomic_DNA"/>
</dbReference>
<dbReference type="InterPro" id="IPR006703">
    <property type="entry name" value="G_AIG1"/>
</dbReference>
<evidence type="ECO:0000313" key="4">
    <source>
        <dbReference type="Proteomes" id="UP000284842"/>
    </source>
</evidence>
<evidence type="ECO:0000259" key="2">
    <source>
        <dbReference type="Pfam" id="PF04548"/>
    </source>
</evidence>
<dbReference type="STRING" id="181874.A0A409YX45"/>
<dbReference type="Pfam" id="PF04548">
    <property type="entry name" value="AIG1"/>
    <property type="match status" value="1"/>
</dbReference>
<keyword evidence="1" id="KW-0547">Nucleotide-binding</keyword>
<dbReference type="InParanoid" id="A0A409YX45"/>
<protein>
    <recommendedName>
        <fullName evidence="2">AIG1-type G domain-containing protein</fullName>
    </recommendedName>
</protein>
<dbReference type="Gene3D" id="3.40.50.300">
    <property type="entry name" value="P-loop containing nucleotide triphosphate hydrolases"/>
    <property type="match status" value="1"/>
</dbReference>
<feature type="domain" description="AIG1-type G" evidence="2">
    <location>
        <begin position="29"/>
        <end position="166"/>
    </location>
</feature>
<proteinExistence type="predicted"/>
<evidence type="ECO:0000256" key="1">
    <source>
        <dbReference type="ARBA" id="ARBA00022741"/>
    </source>
</evidence>
<gene>
    <name evidence="3" type="ORF">CVT24_008755</name>
</gene>
<dbReference type="Proteomes" id="UP000284842">
    <property type="component" value="Unassembled WGS sequence"/>
</dbReference>
<dbReference type="OrthoDB" id="14404at2759"/>
<dbReference type="GO" id="GO:0005525">
    <property type="term" value="F:GTP binding"/>
    <property type="evidence" value="ECO:0007669"/>
    <property type="project" value="InterPro"/>
</dbReference>
<dbReference type="SUPFAM" id="SSF52540">
    <property type="entry name" value="P-loop containing nucleoside triphosphate hydrolases"/>
    <property type="match status" value="1"/>
</dbReference>
<name>A0A409YX45_9AGAR</name>
<evidence type="ECO:0000313" key="3">
    <source>
        <dbReference type="EMBL" id="PPR07559.1"/>
    </source>
</evidence>
<reference evidence="3 4" key="1">
    <citation type="journal article" date="2018" name="Evol. Lett.">
        <title>Horizontal gene cluster transfer increased hallucinogenic mushroom diversity.</title>
        <authorList>
            <person name="Reynolds H.T."/>
            <person name="Vijayakumar V."/>
            <person name="Gluck-Thaler E."/>
            <person name="Korotkin H.B."/>
            <person name="Matheny P.B."/>
            <person name="Slot J.C."/>
        </authorList>
    </citation>
    <scope>NUCLEOTIDE SEQUENCE [LARGE SCALE GENOMIC DNA]</scope>
    <source>
        <strain evidence="3 4">2629</strain>
    </source>
</reference>